<evidence type="ECO:0000313" key="2">
    <source>
        <dbReference type="EMBL" id="AWN05059.1"/>
    </source>
</evidence>
<evidence type="ECO:0000313" key="3">
    <source>
        <dbReference type="Proteomes" id="UP000246494"/>
    </source>
</evidence>
<dbReference type="InterPro" id="IPR018691">
    <property type="entry name" value="DUF2188"/>
</dbReference>
<sequence length="72" mass="8187">MSTYYDPDDDKWKNKVQGNQRASHTHDTRKDATAKGAEMARDRKAEHTVFNRGDGRISQKDSYGNDPHPPKG</sequence>
<protein>
    <recommendedName>
        <fullName evidence="4">DUF2188 domain-containing protein</fullName>
    </recommendedName>
</protein>
<dbReference type="Proteomes" id="UP000246494">
    <property type="component" value="Segment"/>
</dbReference>
<proteinExistence type="predicted"/>
<keyword evidence="3" id="KW-1185">Reference proteome</keyword>
<dbReference type="GeneID" id="77930517"/>
<accession>A0A2U8UMT1</accession>
<name>A0A2U8UMT1_9CAUD</name>
<dbReference type="EMBL" id="MH155867">
    <property type="protein sequence ID" value="AWN05059.1"/>
    <property type="molecule type" value="Genomic_DNA"/>
</dbReference>
<feature type="region of interest" description="Disordered" evidence="1">
    <location>
        <begin position="1"/>
        <end position="72"/>
    </location>
</feature>
<organism evidence="2 3">
    <name type="scientific">Gordonia phage Easley</name>
    <dbReference type="NCBI Taxonomy" id="2182395"/>
    <lineage>
        <taxon>Viruses</taxon>
        <taxon>Duplodnaviria</taxon>
        <taxon>Heunggongvirae</taxon>
        <taxon>Uroviricota</taxon>
        <taxon>Caudoviricetes</taxon>
        <taxon>Beenievirus</taxon>
        <taxon>Beenievirus easley</taxon>
    </lineage>
</organism>
<gene>
    <name evidence="2" type="primary">34</name>
    <name evidence="2" type="ORF">SEA_EASLEY_34</name>
</gene>
<evidence type="ECO:0008006" key="4">
    <source>
        <dbReference type="Google" id="ProtNLM"/>
    </source>
</evidence>
<feature type="compositionally biased region" description="Basic and acidic residues" evidence="1">
    <location>
        <begin position="24"/>
        <end position="59"/>
    </location>
</feature>
<dbReference type="RefSeq" id="YP_010654666.1">
    <property type="nucleotide sequence ID" value="NC_070814.1"/>
</dbReference>
<evidence type="ECO:0000256" key="1">
    <source>
        <dbReference type="SAM" id="MobiDB-lite"/>
    </source>
</evidence>
<dbReference type="Pfam" id="PF09954">
    <property type="entry name" value="DUF2188"/>
    <property type="match status" value="1"/>
</dbReference>
<dbReference type="KEGG" id="vg:77930517"/>
<reference evidence="3" key="1">
    <citation type="submission" date="2018-04" db="EMBL/GenBank/DDBJ databases">
        <authorList>
            <person name="Go L.Y."/>
            <person name="Mitchell J.A."/>
        </authorList>
    </citation>
    <scope>NUCLEOTIDE SEQUENCE [LARGE SCALE GENOMIC DNA]</scope>
</reference>